<evidence type="ECO:0000256" key="2">
    <source>
        <dbReference type="ARBA" id="ARBA00009923"/>
    </source>
</evidence>
<evidence type="ECO:0000256" key="7">
    <source>
        <dbReference type="SAM" id="SignalP"/>
    </source>
</evidence>
<dbReference type="InterPro" id="IPR018244">
    <property type="entry name" value="Allrgn_V5/Tpx1_CS"/>
</dbReference>
<gene>
    <name evidence="9" type="ORF">G4B88_006670</name>
</gene>
<evidence type="ECO:0000256" key="1">
    <source>
        <dbReference type="ARBA" id="ARBA00003143"/>
    </source>
</evidence>
<comment type="function">
    <text evidence="1">Probably involved in the defense reaction of plants against pathogens.</text>
</comment>
<dbReference type="EMBL" id="JAATIQ010000105">
    <property type="protein sequence ID" value="KAF4382038.1"/>
    <property type="molecule type" value="Genomic_DNA"/>
</dbReference>
<sequence>MRSLKITSSIVFFLVGTIIMSSTTTTTASKPPASKKHYSSPYHNDFVDTHNAIRAEVGVGPMSWNETIAAYARNYANNRVKNNCEFEHSGGPYGENLAEGYGEMSGQQAVKYWATEKPNYDYGSNSCVGGECGHYTQIVWRNSIHLGCARANCGTSIKVLLMGQILMVMMMIMIASTTSKPFPGKKSSHHKHSHNKHSHFDFLDTHNAIRAEVGVGPMTWNKTLVAYARNYANSMVSKNCELEHSGGIYGENLAAGYGEMTGEQAVKFWATEKTMYDYTSNTCKEEDGCGHYLQVVWRNSIRLGCATTKCSNNGLVFVICSYDPPGNYIGQRPY</sequence>
<dbReference type="InterPro" id="IPR014044">
    <property type="entry name" value="CAP_dom"/>
</dbReference>
<dbReference type="SUPFAM" id="SSF55797">
    <property type="entry name" value="PR-1-like"/>
    <property type="match status" value="2"/>
</dbReference>
<dbReference type="InterPro" id="IPR035940">
    <property type="entry name" value="CAP_sf"/>
</dbReference>
<dbReference type="FunFam" id="3.40.33.10:FF:000006">
    <property type="entry name" value="Putative pathogenesis-related protein 1"/>
    <property type="match status" value="1"/>
</dbReference>
<dbReference type="GO" id="GO:0098542">
    <property type="term" value="P:defense response to other organism"/>
    <property type="evidence" value="ECO:0007669"/>
    <property type="project" value="UniProtKB-ARBA"/>
</dbReference>
<dbReference type="PROSITE" id="PS01010">
    <property type="entry name" value="CRISP_2"/>
    <property type="match status" value="1"/>
</dbReference>
<keyword evidence="10" id="KW-1185">Reference proteome</keyword>
<dbReference type="CDD" id="cd05381">
    <property type="entry name" value="CAP_PR-1"/>
    <property type="match status" value="2"/>
</dbReference>
<accession>A0A7J6GGQ2</accession>
<dbReference type="GO" id="GO:0005576">
    <property type="term" value="C:extracellular region"/>
    <property type="evidence" value="ECO:0007669"/>
    <property type="project" value="InterPro"/>
</dbReference>
<dbReference type="SMART" id="SM00198">
    <property type="entry name" value="SCP"/>
    <property type="match status" value="2"/>
</dbReference>
<organism evidence="9 10">
    <name type="scientific">Cannabis sativa</name>
    <name type="common">Hemp</name>
    <name type="synonym">Marijuana</name>
    <dbReference type="NCBI Taxonomy" id="3483"/>
    <lineage>
        <taxon>Eukaryota</taxon>
        <taxon>Viridiplantae</taxon>
        <taxon>Streptophyta</taxon>
        <taxon>Embryophyta</taxon>
        <taxon>Tracheophyta</taxon>
        <taxon>Spermatophyta</taxon>
        <taxon>Magnoliopsida</taxon>
        <taxon>eudicotyledons</taxon>
        <taxon>Gunneridae</taxon>
        <taxon>Pentapetalae</taxon>
        <taxon>rosids</taxon>
        <taxon>fabids</taxon>
        <taxon>Rosales</taxon>
        <taxon>Cannabaceae</taxon>
        <taxon>Cannabis</taxon>
    </lineage>
</organism>
<evidence type="ECO:0000256" key="6">
    <source>
        <dbReference type="ARBA" id="ARBA00023265"/>
    </source>
</evidence>
<keyword evidence="4" id="KW-0611">Plant defense</keyword>
<reference evidence="9 10" key="1">
    <citation type="journal article" date="2020" name="bioRxiv">
        <title>Sequence and annotation of 42 cannabis genomes reveals extensive copy number variation in cannabinoid synthesis and pathogen resistance genes.</title>
        <authorList>
            <person name="Mckernan K.J."/>
            <person name="Helbert Y."/>
            <person name="Kane L.T."/>
            <person name="Ebling H."/>
            <person name="Zhang L."/>
            <person name="Liu B."/>
            <person name="Eaton Z."/>
            <person name="Mclaughlin S."/>
            <person name="Kingan S."/>
            <person name="Baybayan P."/>
            <person name="Concepcion G."/>
            <person name="Jordan M."/>
            <person name="Riva A."/>
            <person name="Barbazuk W."/>
            <person name="Harkins T."/>
        </authorList>
    </citation>
    <scope>NUCLEOTIDE SEQUENCE [LARGE SCALE GENOMIC DNA]</scope>
    <source>
        <strain evidence="10">cv. Jamaican Lion 4</strain>
        <tissue evidence="9">Leaf</tissue>
    </source>
</reference>
<proteinExistence type="inferred from homology"/>
<feature type="signal peptide" evidence="7">
    <location>
        <begin position="1"/>
        <end position="28"/>
    </location>
</feature>
<evidence type="ECO:0000256" key="3">
    <source>
        <dbReference type="ARBA" id="ARBA00022729"/>
    </source>
</evidence>
<evidence type="ECO:0000313" key="10">
    <source>
        <dbReference type="Proteomes" id="UP000583929"/>
    </source>
</evidence>
<dbReference type="PROSITE" id="PS01009">
    <property type="entry name" value="CRISP_1"/>
    <property type="match status" value="1"/>
</dbReference>
<evidence type="ECO:0000259" key="8">
    <source>
        <dbReference type="SMART" id="SM00198"/>
    </source>
</evidence>
<keyword evidence="3 7" id="KW-0732">Signal</keyword>
<evidence type="ECO:0000313" key="9">
    <source>
        <dbReference type="EMBL" id="KAF4382038.1"/>
    </source>
</evidence>
<evidence type="ECO:0000256" key="5">
    <source>
        <dbReference type="ARBA" id="ARBA00023157"/>
    </source>
</evidence>
<feature type="domain" description="SCP" evidence="8">
    <location>
        <begin position="197"/>
        <end position="330"/>
    </location>
</feature>
<dbReference type="Gene3D" id="3.40.33.10">
    <property type="entry name" value="CAP"/>
    <property type="match status" value="2"/>
</dbReference>
<keyword evidence="5" id="KW-1015">Disulfide bond</keyword>
<dbReference type="PRINTS" id="PR00838">
    <property type="entry name" value="V5ALLERGEN"/>
</dbReference>
<feature type="domain" description="SCP" evidence="8">
    <location>
        <begin position="41"/>
        <end position="163"/>
    </location>
</feature>
<dbReference type="Proteomes" id="UP000583929">
    <property type="component" value="Unassembled WGS sequence"/>
</dbReference>
<name>A0A7J6GGQ2_CANSA</name>
<comment type="similarity">
    <text evidence="2">Belongs to the CRISP family.</text>
</comment>
<dbReference type="AlphaFoldDB" id="A0A7J6GGQ2"/>
<dbReference type="Pfam" id="PF00188">
    <property type="entry name" value="CAP"/>
    <property type="match status" value="2"/>
</dbReference>
<dbReference type="InterPro" id="IPR002413">
    <property type="entry name" value="V5_allergen-like"/>
</dbReference>
<dbReference type="PANTHER" id="PTHR10334">
    <property type="entry name" value="CYSTEINE-RICH SECRETORY PROTEIN-RELATED"/>
    <property type="match status" value="1"/>
</dbReference>
<comment type="caution">
    <text evidence="9">The sequence shown here is derived from an EMBL/GenBank/DDBJ whole genome shotgun (WGS) entry which is preliminary data.</text>
</comment>
<dbReference type="InterPro" id="IPR001283">
    <property type="entry name" value="CRISP-related"/>
</dbReference>
<dbReference type="PRINTS" id="PR00837">
    <property type="entry name" value="V5TPXLIKE"/>
</dbReference>
<dbReference type="FunFam" id="3.40.33.10:FF:000004">
    <property type="entry name" value="CAP, cysteine-rich secretory protein, antigen 5"/>
    <property type="match status" value="1"/>
</dbReference>
<keyword evidence="6" id="KW-0568">Pathogenesis-related protein</keyword>
<feature type="chain" id="PRO_5029626457" description="SCP domain-containing protein" evidence="7">
    <location>
        <begin position="29"/>
        <end position="334"/>
    </location>
</feature>
<evidence type="ECO:0000256" key="4">
    <source>
        <dbReference type="ARBA" id="ARBA00022821"/>
    </source>
</evidence>
<protein>
    <recommendedName>
        <fullName evidence="8">SCP domain-containing protein</fullName>
    </recommendedName>
</protein>